<dbReference type="InterPro" id="IPR051217">
    <property type="entry name" value="Insect_Cuticle_Struc_Prot"/>
</dbReference>
<dbReference type="PROSITE" id="PS00233">
    <property type="entry name" value="CHIT_BIND_RR_1"/>
    <property type="match status" value="1"/>
</dbReference>
<feature type="compositionally biased region" description="Polar residues" evidence="3">
    <location>
        <begin position="115"/>
        <end position="134"/>
    </location>
</feature>
<organism evidence="5 6">
    <name type="scientific">Polyplax serrata</name>
    <name type="common">Common mouse louse</name>
    <dbReference type="NCBI Taxonomy" id="468196"/>
    <lineage>
        <taxon>Eukaryota</taxon>
        <taxon>Metazoa</taxon>
        <taxon>Ecdysozoa</taxon>
        <taxon>Arthropoda</taxon>
        <taxon>Hexapoda</taxon>
        <taxon>Insecta</taxon>
        <taxon>Pterygota</taxon>
        <taxon>Neoptera</taxon>
        <taxon>Paraneoptera</taxon>
        <taxon>Psocodea</taxon>
        <taxon>Troctomorpha</taxon>
        <taxon>Phthiraptera</taxon>
        <taxon>Anoplura</taxon>
        <taxon>Polyplacidae</taxon>
        <taxon>Polyplax</taxon>
    </lineage>
</organism>
<proteinExistence type="predicted"/>
<dbReference type="PANTHER" id="PTHR12236:SF98">
    <property type="entry name" value="CUTICULAR PROTEIN 56F"/>
    <property type="match status" value="1"/>
</dbReference>
<accession>A0AAN8NZ59</accession>
<keyword evidence="4" id="KW-0472">Membrane</keyword>
<feature type="region of interest" description="Disordered" evidence="3">
    <location>
        <begin position="67"/>
        <end position="136"/>
    </location>
</feature>
<comment type="caution">
    <text evidence="5">The sequence shown here is derived from an EMBL/GenBank/DDBJ whole genome shotgun (WGS) entry which is preliminary data.</text>
</comment>
<evidence type="ECO:0000313" key="5">
    <source>
        <dbReference type="EMBL" id="KAK6623151.1"/>
    </source>
</evidence>
<feature type="region of interest" description="Disordered" evidence="3">
    <location>
        <begin position="168"/>
        <end position="270"/>
    </location>
</feature>
<dbReference type="Pfam" id="PF00379">
    <property type="entry name" value="Chitin_bind_4"/>
    <property type="match status" value="1"/>
</dbReference>
<dbReference type="Proteomes" id="UP001372834">
    <property type="component" value="Unassembled WGS sequence"/>
</dbReference>
<dbReference type="GO" id="GO:0005615">
    <property type="term" value="C:extracellular space"/>
    <property type="evidence" value="ECO:0007669"/>
    <property type="project" value="TreeGrafter"/>
</dbReference>
<evidence type="ECO:0008006" key="7">
    <source>
        <dbReference type="Google" id="ProtNLM"/>
    </source>
</evidence>
<dbReference type="PROSITE" id="PS51155">
    <property type="entry name" value="CHIT_BIND_RR_2"/>
    <property type="match status" value="1"/>
</dbReference>
<dbReference type="InterPro" id="IPR031311">
    <property type="entry name" value="CHIT_BIND_RR_consensus"/>
</dbReference>
<evidence type="ECO:0000256" key="3">
    <source>
        <dbReference type="SAM" id="MobiDB-lite"/>
    </source>
</evidence>
<sequence>MSRYVNRKKKPLVISISLVKSEVQTSSSRIFLKNMATKIFIWMATLLVAAVAEPPVPSTYLPPGARGSLSRQYGPPQGNGFGDASNDFRTAISPSYLPPPANNINGEHNRDGGVSNDQRWTNTYNAPLDESNSGDFGDGGVTIDSASNVEDVQRRPASTYGVPSGFDRSAQESGFQQPSFGTPSGTYGVPRNNAFYTPSGRSSNRMSNSFGAAFRSPQSGFGSSAMTTGRVSTTYGAPARSSFGPNAQGHRASSSYSAPSSQSSNRYTSAIPSNSFGKPFNSAADNNFAAPLSTYGSPSNEQNSYSGQYSNEFAGNQRKPSTEDPLAEPAKYEYNYEVQASEEHGTEFGHKENRENELARGVYHVLLPDGRMQIVEYEADERGYRPQIRYEETGYPDARSGHGGY</sequence>
<dbReference type="PANTHER" id="PTHR12236">
    <property type="entry name" value="STRUCTURAL CONTITUENT OF CUTICLE"/>
    <property type="match status" value="1"/>
</dbReference>
<feature type="compositionally biased region" description="Polar residues" evidence="3">
    <location>
        <begin position="171"/>
        <end position="185"/>
    </location>
</feature>
<evidence type="ECO:0000256" key="4">
    <source>
        <dbReference type="SAM" id="Phobius"/>
    </source>
</evidence>
<protein>
    <recommendedName>
        <fullName evidence="7">Pro-resilin</fullName>
    </recommendedName>
</protein>
<feature type="region of interest" description="Disordered" evidence="3">
    <location>
        <begin position="292"/>
        <end position="325"/>
    </location>
</feature>
<dbReference type="GO" id="GO:0031012">
    <property type="term" value="C:extracellular matrix"/>
    <property type="evidence" value="ECO:0007669"/>
    <property type="project" value="TreeGrafter"/>
</dbReference>
<dbReference type="AlphaFoldDB" id="A0AAN8NZ59"/>
<keyword evidence="4" id="KW-1133">Transmembrane helix</keyword>
<evidence type="ECO:0000256" key="1">
    <source>
        <dbReference type="ARBA" id="ARBA00022460"/>
    </source>
</evidence>
<evidence type="ECO:0000313" key="6">
    <source>
        <dbReference type="Proteomes" id="UP001372834"/>
    </source>
</evidence>
<dbReference type="EMBL" id="JAWJWE010000038">
    <property type="protein sequence ID" value="KAK6623151.1"/>
    <property type="molecule type" value="Genomic_DNA"/>
</dbReference>
<keyword evidence="1 2" id="KW-0193">Cuticle</keyword>
<reference evidence="5 6" key="1">
    <citation type="submission" date="2023-10" db="EMBL/GenBank/DDBJ databases">
        <title>Genomes of two closely related lineages of the louse Polyplax serrata with different host specificities.</title>
        <authorList>
            <person name="Martinu J."/>
            <person name="Tarabai H."/>
            <person name="Stefka J."/>
            <person name="Hypsa V."/>
        </authorList>
    </citation>
    <scope>NUCLEOTIDE SEQUENCE [LARGE SCALE GENOMIC DNA]</scope>
    <source>
        <strain evidence="5">HR10_N</strain>
    </source>
</reference>
<gene>
    <name evidence="5" type="ORF">RUM43_009003</name>
</gene>
<feature type="compositionally biased region" description="Low complexity" evidence="3">
    <location>
        <begin position="253"/>
        <end position="264"/>
    </location>
</feature>
<feature type="transmembrane region" description="Helical" evidence="4">
    <location>
        <begin position="35"/>
        <end position="52"/>
    </location>
</feature>
<feature type="compositionally biased region" description="Polar residues" evidence="3">
    <location>
        <begin position="294"/>
        <end position="314"/>
    </location>
</feature>
<evidence type="ECO:0000256" key="2">
    <source>
        <dbReference type="PROSITE-ProRule" id="PRU00497"/>
    </source>
</evidence>
<dbReference type="GO" id="GO:0042302">
    <property type="term" value="F:structural constituent of cuticle"/>
    <property type="evidence" value="ECO:0007669"/>
    <property type="project" value="UniProtKB-UniRule"/>
</dbReference>
<feature type="compositionally biased region" description="Polar residues" evidence="3">
    <location>
        <begin position="194"/>
        <end position="235"/>
    </location>
</feature>
<dbReference type="InterPro" id="IPR000618">
    <property type="entry name" value="Insect_cuticle"/>
</dbReference>
<keyword evidence="4" id="KW-0812">Transmembrane</keyword>
<name>A0AAN8NZ59_POLSC</name>